<reference evidence="1 2" key="1">
    <citation type="submission" date="2021-06" db="EMBL/GenBank/DDBJ databases">
        <title>Caerostris extrusa draft genome.</title>
        <authorList>
            <person name="Kono N."/>
            <person name="Arakawa K."/>
        </authorList>
    </citation>
    <scope>NUCLEOTIDE SEQUENCE [LARGE SCALE GENOMIC DNA]</scope>
</reference>
<accession>A0AAV4R657</accession>
<comment type="caution">
    <text evidence="1">The sequence shown here is derived from an EMBL/GenBank/DDBJ whole genome shotgun (WGS) entry which is preliminary data.</text>
</comment>
<evidence type="ECO:0000313" key="2">
    <source>
        <dbReference type="Proteomes" id="UP001054945"/>
    </source>
</evidence>
<evidence type="ECO:0000313" key="1">
    <source>
        <dbReference type="EMBL" id="GIY15806.1"/>
    </source>
</evidence>
<dbReference type="AlphaFoldDB" id="A0AAV4R657"/>
<gene>
    <name evidence="1" type="ORF">CEXT_2601</name>
</gene>
<dbReference type="EMBL" id="BPLR01007284">
    <property type="protein sequence ID" value="GIY15806.1"/>
    <property type="molecule type" value="Genomic_DNA"/>
</dbReference>
<proteinExistence type="predicted"/>
<name>A0AAV4R657_CAEEX</name>
<keyword evidence="2" id="KW-1185">Reference proteome</keyword>
<protein>
    <submittedName>
        <fullName evidence="1">Uncharacterized protein</fullName>
    </submittedName>
</protein>
<sequence>MISCGYFRAKKTAQIPLIHDSGLRTLGLSSSISKWRLIHLPLTKAQRTLLAGMRLCWRQRRILGHYSKNLPHNVNGGDYGISFM</sequence>
<dbReference type="Proteomes" id="UP001054945">
    <property type="component" value="Unassembled WGS sequence"/>
</dbReference>
<organism evidence="1 2">
    <name type="scientific">Caerostris extrusa</name>
    <name type="common">Bark spider</name>
    <name type="synonym">Caerostris bankana</name>
    <dbReference type="NCBI Taxonomy" id="172846"/>
    <lineage>
        <taxon>Eukaryota</taxon>
        <taxon>Metazoa</taxon>
        <taxon>Ecdysozoa</taxon>
        <taxon>Arthropoda</taxon>
        <taxon>Chelicerata</taxon>
        <taxon>Arachnida</taxon>
        <taxon>Araneae</taxon>
        <taxon>Araneomorphae</taxon>
        <taxon>Entelegynae</taxon>
        <taxon>Araneoidea</taxon>
        <taxon>Araneidae</taxon>
        <taxon>Caerostris</taxon>
    </lineage>
</organism>